<evidence type="ECO:0000313" key="1">
    <source>
        <dbReference type="EMBL" id="QDU09044.1"/>
    </source>
</evidence>
<name>A0A517WUX6_9PLAN</name>
<dbReference type="AlphaFoldDB" id="A0A517WUX6"/>
<gene>
    <name evidence="1" type="ORF">V202x_24150</name>
</gene>
<sequence length="195" mass="23144">MNEYIMKFSSVTSKKERIFYTEKLTNSNLPSHLLCHKLHSDFLTFDIRVCRDCFWQILYGLSPEEQSEKTMLVAISSIAAVFEKRSNVDKHVFDYPVAQFSESVEFSDDFMEIYLKEYPEDLAKFMSELALQISTHCIWCTRACVFLVVCWFSDNFVLPDWYEDWKDRLDNAAPDDAKRLVKWRPFVDLYKSYRG</sequence>
<proteinExistence type="predicted"/>
<keyword evidence="2" id="KW-1185">Reference proteome</keyword>
<evidence type="ECO:0000313" key="2">
    <source>
        <dbReference type="Proteomes" id="UP000318384"/>
    </source>
</evidence>
<dbReference type="Proteomes" id="UP000318384">
    <property type="component" value="Chromosome"/>
</dbReference>
<dbReference type="EMBL" id="CP037422">
    <property type="protein sequence ID" value="QDU09044.1"/>
    <property type="molecule type" value="Genomic_DNA"/>
</dbReference>
<reference evidence="1 2" key="1">
    <citation type="submission" date="2019-03" db="EMBL/GenBank/DDBJ databases">
        <title>Deep-cultivation of Planctomycetes and their phenomic and genomic characterization uncovers novel biology.</title>
        <authorList>
            <person name="Wiegand S."/>
            <person name="Jogler M."/>
            <person name="Boedeker C."/>
            <person name="Pinto D."/>
            <person name="Vollmers J."/>
            <person name="Rivas-Marin E."/>
            <person name="Kohn T."/>
            <person name="Peeters S.H."/>
            <person name="Heuer A."/>
            <person name="Rast P."/>
            <person name="Oberbeckmann S."/>
            <person name="Bunk B."/>
            <person name="Jeske O."/>
            <person name="Meyerdierks A."/>
            <person name="Storesund J.E."/>
            <person name="Kallscheuer N."/>
            <person name="Luecker S."/>
            <person name="Lage O.M."/>
            <person name="Pohl T."/>
            <person name="Merkel B.J."/>
            <person name="Hornburger P."/>
            <person name="Mueller R.-W."/>
            <person name="Bruemmer F."/>
            <person name="Labrenz M."/>
            <person name="Spormann A.M."/>
            <person name="Op den Camp H."/>
            <person name="Overmann J."/>
            <person name="Amann R."/>
            <person name="Jetten M.S.M."/>
            <person name="Mascher T."/>
            <person name="Medema M.H."/>
            <person name="Devos D.P."/>
            <person name="Kaster A.-K."/>
            <person name="Ovreas L."/>
            <person name="Rohde M."/>
            <person name="Galperin M.Y."/>
            <person name="Jogler C."/>
        </authorList>
    </citation>
    <scope>NUCLEOTIDE SEQUENCE [LARGE SCALE GENOMIC DNA]</scope>
    <source>
        <strain evidence="1 2">V202</strain>
    </source>
</reference>
<accession>A0A517WUX6</accession>
<organism evidence="1 2">
    <name type="scientific">Gimesia aquarii</name>
    <dbReference type="NCBI Taxonomy" id="2527964"/>
    <lineage>
        <taxon>Bacteria</taxon>
        <taxon>Pseudomonadati</taxon>
        <taxon>Planctomycetota</taxon>
        <taxon>Planctomycetia</taxon>
        <taxon>Planctomycetales</taxon>
        <taxon>Planctomycetaceae</taxon>
        <taxon>Gimesia</taxon>
    </lineage>
</organism>
<protein>
    <submittedName>
        <fullName evidence="1">Uncharacterized protein</fullName>
    </submittedName>
</protein>